<gene>
    <name evidence="1" type="ORF">B7C62_00940</name>
</gene>
<dbReference type="KEGG" id="kab:B7C62_00940"/>
<dbReference type="RefSeq" id="WP_084744186.1">
    <property type="nucleotide sequence ID" value="NZ_CP020563.1"/>
</dbReference>
<proteinExistence type="predicted"/>
<dbReference type="AlphaFoldDB" id="A0ABC8BLP3"/>
<dbReference type="Proteomes" id="UP000192251">
    <property type="component" value="Chromosome"/>
</dbReference>
<evidence type="ECO:0000313" key="2">
    <source>
        <dbReference type="Proteomes" id="UP000192251"/>
    </source>
</evidence>
<keyword evidence="2" id="KW-1185">Reference proteome</keyword>
<evidence type="ECO:0000313" key="1">
    <source>
        <dbReference type="EMBL" id="ARF70977.1"/>
    </source>
</evidence>
<sequence length="182" mass="19854">MDWGTLVATVGGGFIAISGTVLADHLRQRHEKDRGAAERRRAVYIEFISAVGECHSRLRQIAQNQDTSLDPDRAARTALSEAAVHEVRERLFIDASAEVAGAGQAMFARLRAVQRVVATGATPTSAAFHDAYHPYLDAVWAYRVAVRKELEGRTFAPESFGWDAWDGKGRCVICQGELTVGA</sequence>
<dbReference type="EMBL" id="CP020563">
    <property type="protein sequence ID" value="ARF70977.1"/>
    <property type="molecule type" value="Genomic_DNA"/>
</dbReference>
<reference evidence="1 2" key="1">
    <citation type="submission" date="2017-04" db="EMBL/GenBank/DDBJ databases">
        <title>The complete genome sequence of Streptomyces albolongus YIM 101047, the producer of novel bafilomycins and novel odoriferous sesquiterpenoids.</title>
        <authorList>
            <person name="Yin M."/>
            <person name="Jiang Y."/>
        </authorList>
    </citation>
    <scope>NUCLEOTIDE SEQUENCE [LARGE SCALE GENOMIC DNA]</scope>
    <source>
        <strain evidence="1 2">YIM 101047</strain>
    </source>
</reference>
<organism evidence="1 2">
    <name type="scientific">Kitasatospora albolonga</name>
    <dbReference type="NCBI Taxonomy" id="68173"/>
    <lineage>
        <taxon>Bacteria</taxon>
        <taxon>Bacillati</taxon>
        <taxon>Actinomycetota</taxon>
        <taxon>Actinomycetes</taxon>
        <taxon>Kitasatosporales</taxon>
        <taxon>Streptomycetaceae</taxon>
        <taxon>Kitasatospora</taxon>
    </lineage>
</organism>
<name>A0ABC8BLP3_9ACTN</name>
<protein>
    <submittedName>
        <fullName evidence="1">CchlQ</fullName>
    </submittedName>
</protein>
<accession>A0ABC8BLP3</accession>